<feature type="compositionally biased region" description="Basic and acidic residues" evidence="1">
    <location>
        <begin position="643"/>
        <end position="669"/>
    </location>
</feature>
<proteinExistence type="predicted"/>
<feature type="compositionally biased region" description="Polar residues" evidence="1">
    <location>
        <begin position="44"/>
        <end position="61"/>
    </location>
</feature>
<evidence type="ECO:0000256" key="1">
    <source>
        <dbReference type="SAM" id="MobiDB-lite"/>
    </source>
</evidence>
<feature type="compositionally biased region" description="Polar residues" evidence="1">
    <location>
        <begin position="869"/>
        <end position="878"/>
    </location>
</feature>
<evidence type="ECO:0000313" key="2">
    <source>
        <dbReference type="EMBL" id="CAD2218638.1"/>
    </source>
</evidence>
<accession>A0A7G2CFG7</accession>
<feature type="region of interest" description="Disordered" evidence="1">
    <location>
        <begin position="763"/>
        <end position="886"/>
    </location>
</feature>
<dbReference type="VEuPathDB" id="TriTrypDB:ADEAN_000612900"/>
<evidence type="ECO:0000313" key="3">
    <source>
        <dbReference type="Proteomes" id="UP000515908"/>
    </source>
</evidence>
<feature type="compositionally biased region" description="Polar residues" evidence="1">
    <location>
        <begin position="763"/>
        <end position="777"/>
    </location>
</feature>
<feature type="compositionally biased region" description="Basic and acidic residues" evidence="1">
    <location>
        <begin position="409"/>
        <end position="433"/>
    </location>
</feature>
<dbReference type="Proteomes" id="UP000515908">
    <property type="component" value="Chromosome 11"/>
</dbReference>
<feature type="region of interest" description="Disordered" evidence="1">
    <location>
        <begin position="1"/>
        <end position="391"/>
    </location>
</feature>
<feature type="compositionally biased region" description="Low complexity" evidence="1">
    <location>
        <begin position="376"/>
        <end position="386"/>
    </location>
</feature>
<feature type="compositionally biased region" description="Polar residues" evidence="1">
    <location>
        <begin position="693"/>
        <end position="705"/>
    </location>
</feature>
<keyword evidence="3" id="KW-1185">Reference proteome</keyword>
<feature type="compositionally biased region" description="Low complexity" evidence="1">
    <location>
        <begin position="438"/>
        <end position="460"/>
    </location>
</feature>
<dbReference type="AlphaFoldDB" id="A0A7G2CFG7"/>
<feature type="compositionally biased region" description="Basic and acidic residues" evidence="1">
    <location>
        <begin position="678"/>
        <end position="687"/>
    </location>
</feature>
<protein>
    <submittedName>
        <fullName evidence="2">Uncharacterized protein</fullName>
    </submittedName>
</protein>
<reference evidence="2 3" key="1">
    <citation type="submission" date="2020-08" db="EMBL/GenBank/DDBJ databases">
        <authorList>
            <person name="Newling K."/>
            <person name="Davey J."/>
            <person name="Forrester S."/>
        </authorList>
    </citation>
    <scope>NUCLEOTIDE SEQUENCE [LARGE SCALE GENOMIC DNA]</scope>
    <source>
        <strain evidence="3">Crithidia deanei Carvalho (ATCC PRA-265)</strain>
    </source>
</reference>
<feature type="compositionally biased region" description="Low complexity" evidence="1">
    <location>
        <begin position="12"/>
        <end position="22"/>
    </location>
</feature>
<gene>
    <name evidence="2" type="ORF">ADEAN_000612900</name>
</gene>
<feature type="compositionally biased region" description="Polar residues" evidence="1">
    <location>
        <begin position="290"/>
        <end position="302"/>
    </location>
</feature>
<feature type="compositionally biased region" description="Basic and acidic residues" evidence="1">
    <location>
        <begin position="153"/>
        <end position="183"/>
    </location>
</feature>
<feature type="compositionally biased region" description="Low complexity" evidence="1">
    <location>
        <begin position="788"/>
        <end position="855"/>
    </location>
</feature>
<feature type="region of interest" description="Disordered" evidence="1">
    <location>
        <begin position="622"/>
        <end position="748"/>
    </location>
</feature>
<feature type="region of interest" description="Disordered" evidence="1">
    <location>
        <begin position="409"/>
        <end position="476"/>
    </location>
</feature>
<sequence>MGRFDYLLVGGSSEESSQSEASNDNESEVDALLHSPEHDEEQQAHNTEGSGQSITHSSPETSSERGGEHQEEVAETPRSEPHSTPRDSESDREQSATHSSAEVSLPGAAEHHEEVAETPRSEPHSTPRDSASESDREQSATHSSAEVSLLGAAEHHEEVAETPRSEPHSTPRDSASESDREQSATHSSAEVSLPGAAEHHEEVIATPCSESDRERSVSTYSAGAPVEHGGEANESVLEETPSHLVSCDANDHSSPIAGGAVRGRDVESSSPPPHAPQSVDEYSTSDDSVDNSFAIQQSSSSDAHLAVAEPALPEARNDDVIGGSAQTNVEPQVASTSAETKSNSVKKEPKKSGMGCLFSFCKRKKKRDDESDDEPAAVAADEVSVPNASASPSIVSVRSLVPLSARYEEPPRRAVSEYEERSIEDSIFEKDSVEESGESVYSEVVASGAPDAVSPPVVSPEKAFPLHDPFEPVDDELVQGYGTMGAAAIAPDGTNIPPPVEEVEPTVSDHRVGDHFSGSIDEPEGESVVPVHIDREHASSDGSLKIARQDNNSEVSGFNLLTDAHHQPISPIAASDMFHRVSDYQQENISPMKQRILLDLRAKERREEEELAREWKDLTFQPVTNANPSGAEDSAMVGRPRKSVYDRLYDQRRSYEPFSEERDRPDSRRRLPSRKRKPSGEKRESVFDRLYSQRKSSSPAKTSPQKDLVAKRASVHARLEKVEESLNLGEQKPFTGVSSGVGGEVAGDGMKYRANSAFEVKSSSISFEPVKISSSQSDPPPADKSVEESSVSQSRSSSRSSSVKSSSSESRSGSSSASSKEESNSSPSQSRSSSPTSSSNTESSGSRGSSSSSSELARDTDEDHEDEAGSQSTESSIFTIEHAKST</sequence>
<feature type="compositionally biased region" description="Polar residues" evidence="1">
    <location>
        <begin position="324"/>
        <end position="343"/>
    </location>
</feature>
<organism evidence="2 3">
    <name type="scientific">Angomonas deanei</name>
    <dbReference type="NCBI Taxonomy" id="59799"/>
    <lineage>
        <taxon>Eukaryota</taxon>
        <taxon>Discoba</taxon>
        <taxon>Euglenozoa</taxon>
        <taxon>Kinetoplastea</taxon>
        <taxon>Metakinetoplastina</taxon>
        <taxon>Trypanosomatida</taxon>
        <taxon>Trypanosomatidae</taxon>
        <taxon>Strigomonadinae</taxon>
        <taxon>Angomonas</taxon>
    </lineage>
</organism>
<dbReference type="EMBL" id="LR877155">
    <property type="protein sequence ID" value="CAD2218638.1"/>
    <property type="molecule type" value="Genomic_DNA"/>
</dbReference>
<feature type="compositionally biased region" description="Basic and acidic residues" evidence="1">
    <location>
        <begin position="109"/>
        <end position="139"/>
    </location>
</feature>
<feature type="compositionally biased region" description="Basic and acidic residues" evidence="1">
    <location>
        <begin position="62"/>
        <end position="95"/>
    </location>
</feature>
<name>A0A7G2CFG7_9TRYP</name>